<evidence type="ECO:0000313" key="1">
    <source>
        <dbReference type="EMBL" id="AKO66110.1"/>
    </source>
</evidence>
<evidence type="ECO:0008006" key="3">
    <source>
        <dbReference type="Google" id="ProtNLM"/>
    </source>
</evidence>
<evidence type="ECO:0000313" key="2">
    <source>
        <dbReference type="Proteomes" id="UP000066549"/>
    </source>
</evidence>
<name>A0A0H4J232_9PROT</name>
<keyword evidence="2" id="KW-1185">Reference proteome</keyword>
<reference evidence="1 2" key="1">
    <citation type="submission" date="2015-03" db="EMBL/GenBank/DDBJ databases">
        <title>Comparative analysis of the OM43 clade including a novel species from Red Sea uncovers genomic and metabolic diversity among marine methylotrophs.</title>
        <authorList>
            <person name="Jimenez-Infante F."/>
            <person name="Ngugi D.K."/>
            <person name="Vinu M."/>
            <person name="Alam I."/>
            <person name="Kamau A."/>
            <person name="Blom J."/>
            <person name="Bajic V.B."/>
            <person name="Stingl U."/>
        </authorList>
    </citation>
    <scope>NUCLEOTIDE SEQUENCE [LARGE SCALE GENOMIC DNA]</scope>
    <source>
        <strain evidence="1 2">MBRSH7</strain>
    </source>
</reference>
<sequence length="182" mass="21338">MKQKIDYFNNFFCYLLLISLTLLSGCQTLNIKTNQETFAYADFVNIYNPTSEEKKFNGKFKLFVKDKGYTGSFKFYPSDVGHEMILLSPLNQIISKISLGEEILFEYQNKDDQSLKNFIKDLPIKEFKRILYTQYNEKPVKIVTSYFEIAIEELSEMETSSSFEPKNIKVKNKDIELTILLH</sequence>
<dbReference type="AlphaFoldDB" id="A0A0H4J232"/>
<organism evidence="1 2">
    <name type="scientific">Methylophilales bacterium MBRS-H7</name>
    <dbReference type="NCBI Taxonomy" id="1623450"/>
    <lineage>
        <taxon>Bacteria</taxon>
        <taxon>Pseudomonadati</taxon>
        <taxon>Pseudomonadota</taxon>
        <taxon>Betaproteobacteria</taxon>
        <taxon>Nitrosomonadales</taxon>
        <taxon>OM43 clade</taxon>
    </lineage>
</organism>
<dbReference type="PROSITE" id="PS51257">
    <property type="entry name" value="PROKAR_LIPOPROTEIN"/>
    <property type="match status" value="1"/>
</dbReference>
<gene>
    <name evidence="1" type="ORF">VI33_05330</name>
</gene>
<dbReference type="EMBL" id="CP011002">
    <property type="protein sequence ID" value="AKO66110.1"/>
    <property type="molecule type" value="Genomic_DNA"/>
</dbReference>
<protein>
    <recommendedName>
        <fullName evidence="3">Outer-membrane lipoprotein LolB</fullName>
    </recommendedName>
</protein>
<accession>A0A0H4J232</accession>
<proteinExistence type="predicted"/>
<dbReference type="Proteomes" id="UP000066549">
    <property type="component" value="Chromosome"/>
</dbReference>